<evidence type="ECO:0000256" key="1">
    <source>
        <dbReference type="ARBA" id="ARBA00006484"/>
    </source>
</evidence>
<dbReference type="InterPro" id="IPR002347">
    <property type="entry name" value="SDR_fam"/>
</dbReference>
<evidence type="ECO:0000313" key="2">
    <source>
        <dbReference type="EMBL" id="MFC7292857.1"/>
    </source>
</evidence>
<dbReference type="PRINTS" id="PR00081">
    <property type="entry name" value="GDHRDH"/>
</dbReference>
<comment type="similarity">
    <text evidence="1">Belongs to the short-chain dehydrogenases/reductases (SDR) family.</text>
</comment>
<dbReference type="Pfam" id="PF13561">
    <property type="entry name" value="adh_short_C2"/>
    <property type="match status" value="1"/>
</dbReference>
<dbReference type="EC" id="1.1.1.-" evidence="2"/>
<dbReference type="PANTHER" id="PTHR42879">
    <property type="entry name" value="3-OXOACYL-(ACYL-CARRIER-PROTEIN) REDUCTASE"/>
    <property type="match status" value="1"/>
</dbReference>
<keyword evidence="2" id="KW-0560">Oxidoreductase</keyword>
<organism evidence="2 3">
    <name type="scientific">Hirschia litorea</name>
    <dbReference type="NCBI Taxonomy" id="1199156"/>
    <lineage>
        <taxon>Bacteria</taxon>
        <taxon>Pseudomonadati</taxon>
        <taxon>Pseudomonadota</taxon>
        <taxon>Alphaproteobacteria</taxon>
        <taxon>Hyphomonadales</taxon>
        <taxon>Hyphomonadaceae</taxon>
        <taxon>Hirschia</taxon>
    </lineage>
</organism>
<dbReference type="InterPro" id="IPR036291">
    <property type="entry name" value="NAD(P)-bd_dom_sf"/>
</dbReference>
<proteinExistence type="inferred from homology"/>
<dbReference type="RefSeq" id="WP_382168710.1">
    <property type="nucleotide sequence ID" value="NZ_JBHTBR010000007.1"/>
</dbReference>
<comment type="caution">
    <text evidence="2">The sequence shown here is derived from an EMBL/GenBank/DDBJ whole genome shotgun (WGS) entry which is preliminary data.</text>
</comment>
<name>A0ABW2IPL1_9PROT</name>
<dbReference type="SUPFAM" id="SSF51735">
    <property type="entry name" value="NAD(P)-binding Rossmann-fold domains"/>
    <property type="match status" value="1"/>
</dbReference>
<protein>
    <submittedName>
        <fullName evidence="2">SDR family NAD(P)-dependent oxidoreductase</fullName>
        <ecNumber evidence="2">1.1.1.-</ecNumber>
    </submittedName>
</protein>
<gene>
    <name evidence="2" type="ORF">ACFQS8_14595</name>
</gene>
<dbReference type="PRINTS" id="PR00080">
    <property type="entry name" value="SDRFAMILY"/>
</dbReference>
<dbReference type="CDD" id="cd05233">
    <property type="entry name" value="SDR_c"/>
    <property type="match status" value="1"/>
</dbReference>
<dbReference type="Gene3D" id="3.40.50.720">
    <property type="entry name" value="NAD(P)-binding Rossmann-like Domain"/>
    <property type="match status" value="1"/>
</dbReference>
<evidence type="ECO:0000313" key="3">
    <source>
        <dbReference type="Proteomes" id="UP001596492"/>
    </source>
</evidence>
<accession>A0ABW2IPL1</accession>
<keyword evidence="3" id="KW-1185">Reference proteome</keyword>
<dbReference type="PANTHER" id="PTHR42879:SF2">
    <property type="entry name" value="3-OXOACYL-[ACYL-CARRIER-PROTEIN] REDUCTASE FABG"/>
    <property type="match status" value="1"/>
</dbReference>
<dbReference type="EMBL" id="JBHTBR010000007">
    <property type="protein sequence ID" value="MFC7292857.1"/>
    <property type="molecule type" value="Genomic_DNA"/>
</dbReference>
<sequence>MTSSYLNFKGKHIIVTGAASGIGKSIALAFAAHGGQVSAWDINESGLSDLKKGQPNITCFVCDLTQIDQIEKAYTDCIQQNGSPSVLVNNAGVDRRIPLSSQSSEDWQWMMSANLNHQAALSALAAKSLEKAGGGAIINLTSTAWMKLAGNLTAYHAAKAGIVGLTRGLARDLGPSKIRVNAIAPGRIFTDRAAAQVNNDWIEETKNLQCIPELIPPEAIADAALWLACDASRFITGQTIIIDGGVV</sequence>
<dbReference type="GO" id="GO:0016491">
    <property type="term" value="F:oxidoreductase activity"/>
    <property type="evidence" value="ECO:0007669"/>
    <property type="project" value="UniProtKB-KW"/>
</dbReference>
<dbReference type="InterPro" id="IPR050259">
    <property type="entry name" value="SDR"/>
</dbReference>
<dbReference type="Proteomes" id="UP001596492">
    <property type="component" value="Unassembled WGS sequence"/>
</dbReference>
<reference evidence="3" key="1">
    <citation type="journal article" date="2019" name="Int. J. Syst. Evol. Microbiol.">
        <title>The Global Catalogue of Microorganisms (GCM) 10K type strain sequencing project: providing services to taxonomists for standard genome sequencing and annotation.</title>
        <authorList>
            <consortium name="The Broad Institute Genomics Platform"/>
            <consortium name="The Broad Institute Genome Sequencing Center for Infectious Disease"/>
            <person name="Wu L."/>
            <person name="Ma J."/>
        </authorList>
    </citation>
    <scope>NUCLEOTIDE SEQUENCE [LARGE SCALE GENOMIC DNA]</scope>
    <source>
        <strain evidence="3">CCUG 51308</strain>
    </source>
</reference>